<feature type="domain" description="Aminoacyl-transfer RNA synthetases class-II family profile" evidence="9">
    <location>
        <begin position="234"/>
        <end position="531"/>
    </location>
</feature>
<dbReference type="InterPro" id="IPR045864">
    <property type="entry name" value="aa-tRNA-synth_II/BPL/LPL"/>
</dbReference>
<dbReference type="SUPFAM" id="SSF55681">
    <property type="entry name" value="Class II aaRS and biotin synthetases"/>
    <property type="match status" value="1"/>
</dbReference>
<dbReference type="GO" id="GO:0004828">
    <property type="term" value="F:serine-tRNA ligase activity"/>
    <property type="evidence" value="ECO:0007669"/>
    <property type="project" value="UniProtKB-EC"/>
</dbReference>
<name>E1Z4U0_CHLVA</name>
<dbReference type="InterPro" id="IPR042103">
    <property type="entry name" value="SerRS_1_N_sf"/>
</dbReference>
<keyword evidence="4" id="KW-0067">ATP-binding</keyword>
<evidence type="ECO:0000256" key="1">
    <source>
        <dbReference type="ARBA" id="ARBA00012840"/>
    </source>
</evidence>
<dbReference type="PANTHER" id="PTHR11778">
    <property type="entry name" value="SERYL-TRNA SYNTHETASE"/>
    <property type="match status" value="1"/>
</dbReference>
<dbReference type="Pfam" id="PF02403">
    <property type="entry name" value="Seryl_tRNA_N"/>
    <property type="match status" value="1"/>
</dbReference>
<dbReference type="GO" id="GO:0005524">
    <property type="term" value="F:ATP binding"/>
    <property type="evidence" value="ECO:0007669"/>
    <property type="project" value="UniProtKB-KW"/>
</dbReference>
<evidence type="ECO:0000256" key="2">
    <source>
        <dbReference type="ARBA" id="ARBA00022598"/>
    </source>
</evidence>
<dbReference type="InterPro" id="IPR002314">
    <property type="entry name" value="aa-tRNA-synt_IIb"/>
</dbReference>
<keyword evidence="5" id="KW-0648">Protein biosynthesis</keyword>
<dbReference type="EMBL" id="GL433836">
    <property type="protein sequence ID" value="EFN59115.1"/>
    <property type="molecule type" value="Genomic_DNA"/>
</dbReference>
<protein>
    <recommendedName>
        <fullName evidence="1">serine--tRNA ligase</fullName>
        <ecNumber evidence="1">6.1.1.11</ecNumber>
    </recommendedName>
    <alternativeName>
        <fullName evidence="7">Seryl-tRNA synthetase</fullName>
    </alternativeName>
</protein>
<accession>E1Z4U0</accession>
<keyword evidence="3" id="KW-0547">Nucleotide-binding</keyword>
<dbReference type="InterPro" id="IPR002317">
    <property type="entry name" value="Ser-tRNA-ligase_type_1"/>
</dbReference>
<dbReference type="Gene3D" id="3.30.930.10">
    <property type="entry name" value="Bira Bifunctional Protein, Domain 2"/>
    <property type="match status" value="1"/>
</dbReference>
<dbReference type="FunCoup" id="E1Z4U0">
    <property type="interactions" value="1249"/>
</dbReference>
<dbReference type="AlphaFoldDB" id="E1Z4U0"/>
<dbReference type="OrthoDB" id="10264585at2759"/>
<dbReference type="GO" id="GO:0006434">
    <property type="term" value="P:seryl-tRNA aminoacylation"/>
    <property type="evidence" value="ECO:0007669"/>
    <property type="project" value="InterPro"/>
</dbReference>
<dbReference type="EC" id="6.1.1.11" evidence="1"/>
<evidence type="ECO:0000256" key="6">
    <source>
        <dbReference type="ARBA" id="ARBA00023146"/>
    </source>
</evidence>
<dbReference type="RefSeq" id="XP_005851217.1">
    <property type="nucleotide sequence ID" value="XM_005851155.1"/>
</dbReference>
<evidence type="ECO:0000256" key="5">
    <source>
        <dbReference type="ARBA" id="ARBA00022917"/>
    </source>
</evidence>
<dbReference type="InterPro" id="IPR006195">
    <property type="entry name" value="aa-tRNA-synth_II"/>
</dbReference>
<dbReference type="Gene3D" id="1.10.287.40">
    <property type="entry name" value="Serine-tRNA synthetase, tRNA binding domain"/>
    <property type="match status" value="1"/>
</dbReference>
<keyword evidence="11" id="KW-1185">Reference proteome</keyword>
<evidence type="ECO:0000256" key="8">
    <source>
        <dbReference type="SAM" id="Coils"/>
    </source>
</evidence>
<dbReference type="OMA" id="EQNCIDR"/>
<dbReference type="SUPFAM" id="SSF46589">
    <property type="entry name" value="tRNA-binding arm"/>
    <property type="match status" value="1"/>
</dbReference>
<dbReference type="InterPro" id="IPR010978">
    <property type="entry name" value="tRNA-bd_arm"/>
</dbReference>
<evidence type="ECO:0000259" key="9">
    <source>
        <dbReference type="PROSITE" id="PS50862"/>
    </source>
</evidence>
<reference evidence="10 11" key="1">
    <citation type="journal article" date="2010" name="Plant Cell">
        <title>The Chlorella variabilis NC64A genome reveals adaptation to photosymbiosis, coevolution with viruses, and cryptic sex.</title>
        <authorList>
            <person name="Blanc G."/>
            <person name="Duncan G."/>
            <person name="Agarkova I."/>
            <person name="Borodovsky M."/>
            <person name="Gurnon J."/>
            <person name="Kuo A."/>
            <person name="Lindquist E."/>
            <person name="Lucas S."/>
            <person name="Pangilinan J."/>
            <person name="Polle J."/>
            <person name="Salamov A."/>
            <person name="Terry A."/>
            <person name="Yamada T."/>
            <person name="Dunigan D.D."/>
            <person name="Grigoriev I.V."/>
            <person name="Claverie J.M."/>
            <person name="Van Etten J.L."/>
        </authorList>
    </citation>
    <scope>NUCLEOTIDE SEQUENCE [LARGE SCALE GENOMIC DNA]</scope>
    <source>
        <strain evidence="10 11">NC64A</strain>
    </source>
</reference>
<evidence type="ECO:0000313" key="10">
    <source>
        <dbReference type="EMBL" id="EFN59115.1"/>
    </source>
</evidence>
<dbReference type="Proteomes" id="UP000008141">
    <property type="component" value="Unassembled WGS sequence"/>
</dbReference>
<keyword evidence="6" id="KW-0030">Aminoacyl-tRNA synthetase</keyword>
<dbReference type="InterPro" id="IPR033729">
    <property type="entry name" value="SerRS_core"/>
</dbReference>
<dbReference type="FunFam" id="3.30.930.10:FF:000055">
    <property type="entry name" value="Serine--tRNA ligase"/>
    <property type="match status" value="1"/>
</dbReference>
<keyword evidence="2" id="KW-0436">Ligase</keyword>
<organism evidence="11">
    <name type="scientific">Chlorella variabilis</name>
    <name type="common">Green alga</name>
    <dbReference type="NCBI Taxonomy" id="554065"/>
    <lineage>
        <taxon>Eukaryota</taxon>
        <taxon>Viridiplantae</taxon>
        <taxon>Chlorophyta</taxon>
        <taxon>core chlorophytes</taxon>
        <taxon>Trebouxiophyceae</taxon>
        <taxon>Chlorellales</taxon>
        <taxon>Chlorellaceae</taxon>
        <taxon>Chlorella clade</taxon>
        <taxon>Chlorella</taxon>
    </lineage>
</organism>
<dbReference type="CDD" id="cd00770">
    <property type="entry name" value="SerRS_core"/>
    <property type="match status" value="1"/>
</dbReference>
<dbReference type="NCBIfam" id="TIGR00414">
    <property type="entry name" value="serS"/>
    <property type="match status" value="1"/>
</dbReference>
<dbReference type="Pfam" id="PF00587">
    <property type="entry name" value="tRNA-synt_2b"/>
    <property type="match status" value="1"/>
</dbReference>
<evidence type="ECO:0000256" key="4">
    <source>
        <dbReference type="ARBA" id="ARBA00022840"/>
    </source>
</evidence>
<gene>
    <name evidence="10" type="ORF">CHLNCDRAFT_55978</name>
</gene>
<dbReference type="eggNOG" id="KOG2509">
    <property type="taxonomic scope" value="Eukaryota"/>
</dbReference>
<dbReference type="KEGG" id="cvr:CHLNCDRAFT_55978"/>
<evidence type="ECO:0000256" key="3">
    <source>
        <dbReference type="ARBA" id="ARBA00022741"/>
    </source>
</evidence>
<dbReference type="GeneID" id="17358747"/>
<dbReference type="PROSITE" id="PS50862">
    <property type="entry name" value="AA_TRNA_LIGASE_II"/>
    <property type="match status" value="1"/>
</dbReference>
<dbReference type="STRING" id="554065.E1Z4U0"/>
<evidence type="ECO:0000256" key="7">
    <source>
        <dbReference type="ARBA" id="ARBA00031113"/>
    </source>
</evidence>
<evidence type="ECO:0000313" key="11">
    <source>
        <dbReference type="Proteomes" id="UP000008141"/>
    </source>
</evidence>
<proteinExistence type="predicted"/>
<dbReference type="InParanoid" id="E1Z4U0"/>
<feature type="coiled-coil region" evidence="8">
    <location>
        <begin position="144"/>
        <end position="171"/>
    </location>
</feature>
<sequence>MLLRCPLLSLRLPSAGRAGLRATPSVLQWWSSSHARSFVAARPAAAAVEVAEQASTSGQQQPVEGPAYRAYIDFKSLRDNVEAVAANCRNRLSKADPHLVARLYEEYVGAQQETDKLRAARNENSGAMKGKLDPEQRAALIERGKQIKEGLEGLEARLEALEAELQREGQRLPNMTHPGACGRRHGSRVASDELAGAPFSTGQSQCHVPIGGEEASAVLATVGQRPAFDFPVKDHLQLGEELDLIDFETGGVVSGAKFYYLRNEAALLELALVNWTMQRVVAAGFTPIITPDLVRESVFEKCGFQPRADNTQIYSVQDSAMCLTGTAEIPLGGVAMDRILAEAQLPLRMAAFGHCFRTEAGAAGSASKGLYRVHQFSKVEMFVVCTPEQSDAVHQQLLDLEVGLFSDLGLHFKVLDMASHDLGAPAYRKYDIEAWMPGMERYGEISSASNCTDYQSRRLNIRYRPAADEAAAEAAAAAGGNGKGGKKKGGGARKVPTQFAHTLNATACAVPRMIVAILENYQQADGTVLIPEVLRPFMMGMEVIRPKKVAA</sequence>
<dbReference type="GO" id="GO:0005737">
    <property type="term" value="C:cytoplasm"/>
    <property type="evidence" value="ECO:0007669"/>
    <property type="project" value="UniProtKB-ARBA"/>
</dbReference>
<dbReference type="PRINTS" id="PR00981">
    <property type="entry name" value="TRNASYNTHSER"/>
</dbReference>
<keyword evidence="8" id="KW-0175">Coiled coil</keyword>
<dbReference type="InterPro" id="IPR015866">
    <property type="entry name" value="Ser-tRNA-synth_1_N"/>
</dbReference>